<dbReference type="Proteomes" id="UP001500443">
    <property type="component" value="Unassembled WGS sequence"/>
</dbReference>
<keyword evidence="2" id="KW-1185">Reference proteome</keyword>
<reference evidence="1 2" key="1">
    <citation type="journal article" date="2019" name="Int. J. Syst. Evol. Microbiol.">
        <title>The Global Catalogue of Microorganisms (GCM) 10K type strain sequencing project: providing services to taxonomists for standard genome sequencing and annotation.</title>
        <authorList>
            <consortium name="The Broad Institute Genomics Platform"/>
            <consortium name="The Broad Institute Genome Sequencing Center for Infectious Disease"/>
            <person name="Wu L."/>
            <person name="Ma J."/>
        </authorList>
    </citation>
    <scope>NUCLEOTIDE SEQUENCE [LARGE SCALE GENOMIC DNA]</scope>
    <source>
        <strain evidence="1 2">JCM 15481</strain>
    </source>
</reference>
<comment type="caution">
    <text evidence="1">The sequence shown here is derived from an EMBL/GenBank/DDBJ whole genome shotgun (WGS) entry which is preliminary data.</text>
</comment>
<evidence type="ECO:0000313" key="1">
    <source>
        <dbReference type="EMBL" id="GAA2113014.1"/>
    </source>
</evidence>
<accession>A0ABN2XIK8</accession>
<dbReference type="RefSeq" id="WP_027753173.1">
    <property type="nucleotide sequence ID" value="NZ_BAAAPF010000018.1"/>
</dbReference>
<proteinExistence type="predicted"/>
<sequence>MPVGITLAMSALLVGFERFVEWRFGTVGAIGLTTLLVGLKAQNVTCMTVGGLALAVLLLQSAEPGRPAAGQ</sequence>
<organism evidence="1 2">
    <name type="scientific">Streptomyces synnematoformans</name>
    <dbReference type="NCBI Taxonomy" id="415721"/>
    <lineage>
        <taxon>Bacteria</taxon>
        <taxon>Bacillati</taxon>
        <taxon>Actinomycetota</taxon>
        <taxon>Actinomycetes</taxon>
        <taxon>Kitasatosporales</taxon>
        <taxon>Streptomycetaceae</taxon>
        <taxon>Streptomyces</taxon>
    </lineage>
</organism>
<evidence type="ECO:0000313" key="2">
    <source>
        <dbReference type="Proteomes" id="UP001500443"/>
    </source>
</evidence>
<name>A0ABN2XIK8_9ACTN</name>
<protein>
    <submittedName>
        <fullName evidence="1">Uncharacterized protein</fullName>
    </submittedName>
</protein>
<gene>
    <name evidence="1" type="ORF">GCM10009802_11480</name>
</gene>
<dbReference type="EMBL" id="BAAAPF010000018">
    <property type="protein sequence ID" value="GAA2113014.1"/>
    <property type="molecule type" value="Genomic_DNA"/>
</dbReference>